<dbReference type="PANTHER" id="PTHR16515">
    <property type="entry name" value="PR DOMAIN ZINC FINGER PROTEIN"/>
    <property type="match status" value="1"/>
</dbReference>
<feature type="domain" description="C2H2-type" evidence="12">
    <location>
        <begin position="217"/>
        <end position="244"/>
    </location>
</feature>
<dbReference type="PROSITE" id="PS00028">
    <property type="entry name" value="ZINC_FINGER_C2H2_1"/>
    <property type="match status" value="7"/>
</dbReference>
<dbReference type="EnsemblMetazoa" id="XM_017123811.2">
    <property type="protein sequence ID" value="XP_016979300.1"/>
    <property type="gene ID" value="LOC108044710"/>
</dbReference>
<accession>A0A6P4EM62</accession>
<proteinExistence type="predicted"/>
<evidence type="ECO:0000256" key="1">
    <source>
        <dbReference type="ARBA" id="ARBA00004123"/>
    </source>
</evidence>
<dbReference type="GO" id="GO:0010468">
    <property type="term" value="P:regulation of gene expression"/>
    <property type="evidence" value="ECO:0007669"/>
    <property type="project" value="TreeGrafter"/>
</dbReference>
<comment type="subcellular location">
    <subcellularLocation>
        <location evidence="1">Nucleus</location>
    </subcellularLocation>
</comment>
<dbReference type="GO" id="GO:0008270">
    <property type="term" value="F:zinc ion binding"/>
    <property type="evidence" value="ECO:0007669"/>
    <property type="project" value="UniProtKB-KW"/>
</dbReference>
<dbReference type="OrthoDB" id="6077919at2759"/>
<evidence type="ECO:0000259" key="12">
    <source>
        <dbReference type="PROSITE" id="PS50157"/>
    </source>
</evidence>
<keyword evidence="6" id="KW-0805">Transcription regulation</keyword>
<evidence type="ECO:0000256" key="9">
    <source>
        <dbReference type="ARBA" id="ARBA00023242"/>
    </source>
</evidence>
<evidence type="ECO:0000256" key="10">
    <source>
        <dbReference type="PROSITE-ProRule" id="PRU00042"/>
    </source>
</evidence>
<dbReference type="Pfam" id="PF00096">
    <property type="entry name" value="zf-C2H2"/>
    <property type="match status" value="5"/>
</dbReference>
<dbReference type="GO" id="GO:0003677">
    <property type="term" value="F:DNA binding"/>
    <property type="evidence" value="ECO:0007669"/>
    <property type="project" value="UniProtKB-KW"/>
</dbReference>
<dbReference type="FunFam" id="3.30.160.60:FF:000100">
    <property type="entry name" value="Zinc finger 45-like"/>
    <property type="match status" value="1"/>
</dbReference>
<keyword evidence="5" id="KW-0862">Zinc</keyword>
<evidence type="ECO:0000256" key="4">
    <source>
        <dbReference type="ARBA" id="ARBA00022771"/>
    </source>
</evidence>
<feature type="domain" description="C2H2-type" evidence="12">
    <location>
        <begin position="273"/>
        <end position="298"/>
    </location>
</feature>
<dbReference type="SMART" id="SM00355">
    <property type="entry name" value="ZnF_C2H2"/>
    <property type="match status" value="8"/>
</dbReference>
<evidence type="ECO:0000313" key="14">
    <source>
        <dbReference type="Proteomes" id="UP001652680"/>
    </source>
</evidence>
<evidence type="ECO:0000313" key="13">
    <source>
        <dbReference type="EnsemblMetazoa" id="XP_016979300.1"/>
    </source>
</evidence>
<keyword evidence="2" id="KW-0479">Metal-binding</keyword>
<dbReference type="InterPro" id="IPR050331">
    <property type="entry name" value="Zinc_finger"/>
</dbReference>
<keyword evidence="14" id="KW-1185">Reference proteome</keyword>
<keyword evidence="9" id="KW-0539">Nucleus</keyword>
<protein>
    <submittedName>
        <fullName evidence="15">Zinc finger protein 28</fullName>
    </submittedName>
</protein>
<feature type="domain" description="C2H2-type" evidence="12">
    <location>
        <begin position="188"/>
        <end position="215"/>
    </location>
</feature>
<feature type="domain" description="C2H2-type" evidence="12">
    <location>
        <begin position="245"/>
        <end position="272"/>
    </location>
</feature>
<dbReference type="Proteomes" id="UP001652680">
    <property type="component" value="Unassembled WGS sequence"/>
</dbReference>
<keyword evidence="7" id="KW-0238">DNA-binding</keyword>
<keyword evidence="8" id="KW-0804">Transcription</keyword>
<evidence type="ECO:0000256" key="6">
    <source>
        <dbReference type="ARBA" id="ARBA00023015"/>
    </source>
</evidence>
<dbReference type="AlphaFoldDB" id="A0A6P4EM62"/>
<gene>
    <name evidence="15" type="primary">LOC108044710</name>
    <name evidence="13" type="synonym">108044710</name>
</gene>
<dbReference type="RefSeq" id="XP_016979300.1">
    <property type="nucleotide sequence ID" value="XM_017123811.1"/>
</dbReference>
<dbReference type="InterPro" id="IPR013087">
    <property type="entry name" value="Znf_C2H2_type"/>
</dbReference>
<reference evidence="15" key="2">
    <citation type="submission" date="2025-04" db="UniProtKB">
        <authorList>
            <consortium name="RefSeq"/>
        </authorList>
    </citation>
    <scope>IDENTIFICATION</scope>
</reference>
<dbReference type="InterPro" id="IPR036236">
    <property type="entry name" value="Znf_C2H2_sf"/>
</dbReference>
<dbReference type="PROSITE" id="PS50157">
    <property type="entry name" value="ZINC_FINGER_C2H2_2"/>
    <property type="match status" value="7"/>
</dbReference>
<reference evidence="13" key="3">
    <citation type="submission" date="2025-05" db="UniProtKB">
        <authorList>
            <consortium name="EnsemblMetazoa"/>
        </authorList>
    </citation>
    <scope>IDENTIFICATION</scope>
</reference>
<evidence type="ECO:0000313" key="15">
    <source>
        <dbReference type="RefSeq" id="XP_016979300.1"/>
    </source>
</evidence>
<evidence type="ECO:0000256" key="8">
    <source>
        <dbReference type="ARBA" id="ARBA00023163"/>
    </source>
</evidence>
<dbReference type="GeneID" id="108044710"/>
<sequence length="444" mass="51200">MNKCPRCNCEATGQNRLVTDNCGHMKCRLCLLADVSDCLECRVASEKSARIIPKQQESKAITSADKRIIVTEQGYHCTVCNKDFRSRTQQYYHLACGDDLLKKFSCKECSRRFATRSHLKYHLSSHDNQSKHSCSICRKSFKQPIVLQRHMLTHSQEQHVCPHCKKVFRRKSSLKSHLAIHSDLGLPYKCELCSKHFQNKANLNQHLRKHDKDSIRHKCKVCQKSFLRQTTLRLHMKRHSNRERLSCSLCGKSYNDADALGRHLRQHKSVERYRCMQCEITVNRKDNMLRHLRSMHPGCTFESSVEIVAPGTSAQVTTESEERPAEIVRYNSVIQSVGNVEPVILPLQPPQPIPLTEMQLDPSNVVTEHQPLPDVMPEENVLLYRKIILDLDNEEYSNELGLDETQEPTLQQRQPCGPGQGSSKFSGIHWRKNFKCSYENEHTN</sequence>
<evidence type="ECO:0000256" key="5">
    <source>
        <dbReference type="ARBA" id="ARBA00022833"/>
    </source>
</evidence>
<feature type="domain" description="C2H2-type" evidence="12">
    <location>
        <begin position="159"/>
        <end position="182"/>
    </location>
</feature>
<keyword evidence="3" id="KW-0677">Repeat</keyword>
<dbReference type="PANTHER" id="PTHR16515:SF66">
    <property type="entry name" value="C2H2-TYPE DOMAIN-CONTAINING PROTEIN"/>
    <property type="match status" value="1"/>
</dbReference>
<dbReference type="GO" id="GO:0005634">
    <property type="term" value="C:nucleus"/>
    <property type="evidence" value="ECO:0007669"/>
    <property type="project" value="UniProtKB-SubCell"/>
</dbReference>
<organism evidence="15">
    <name type="scientific">Drosophila rhopaloa</name>
    <name type="common">Fruit fly</name>
    <dbReference type="NCBI Taxonomy" id="1041015"/>
    <lineage>
        <taxon>Eukaryota</taxon>
        <taxon>Metazoa</taxon>
        <taxon>Ecdysozoa</taxon>
        <taxon>Arthropoda</taxon>
        <taxon>Hexapoda</taxon>
        <taxon>Insecta</taxon>
        <taxon>Pterygota</taxon>
        <taxon>Neoptera</taxon>
        <taxon>Endopterygota</taxon>
        <taxon>Diptera</taxon>
        <taxon>Brachycera</taxon>
        <taxon>Muscomorpha</taxon>
        <taxon>Ephydroidea</taxon>
        <taxon>Drosophilidae</taxon>
        <taxon>Drosophila</taxon>
        <taxon>Sophophora</taxon>
    </lineage>
</organism>
<name>A0A6P4EM62_DRORH</name>
<evidence type="ECO:0000256" key="7">
    <source>
        <dbReference type="ARBA" id="ARBA00023125"/>
    </source>
</evidence>
<feature type="region of interest" description="Disordered" evidence="11">
    <location>
        <begin position="405"/>
        <end position="426"/>
    </location>
</feature>
<feature type="domain" description="C2H2-type" evidence="12">
    <location>
        <begin position="104"/>
        <end position="131"/>
    </location>
</feature>
<dbReference type="FunFam" id="3.30.160.60:FF:000325">
    <property type="entry name" value="ZFP90 zinc finger protein"/>
    <property type="match status" value="1"/>
</dbReference>
<evidence type="ECO:0000256" key="3">
    <source>
        <dbReference type="ARBA" id="ARBA00022737"/>
    </source>
</evidence>
<dbReference type="SUPFAM" id="SSF57667">
    <property type="entry name" value="beta-beta-alpha zinc fingers"/>
    <property type="match status" value="4"/>
</dbReference>
<dbReference type="Pfam" id="PF13912">
    <property type="entry name" value="zf-C2H2_6"/>
    <property type="match status" value="2"/>
</dbReference>
<dbReference type="Gene3D" id="3.30.160.60">
    <property type="entry name" value="Classic Zinc Finger"/>
    <property type="match status" value="5"/>
</dbReference>
<feature type="domain" description="C2H2-type" evidence="12">
    <location>
        <begin position="132"/>
        <end position="159"/>
    </location>
</feature>
<reference evidence="14" key="1">
    <citation type="journal article" date="2021" name="Elife">
        <title>Highly contiguous assemblies of 101 drosophilid genomes.</title>
        <authorList>
            <person name="Kim B.Y."/>
            <person name="Wang J.R."/>
            <person name="Miller D.E."/>
            <person name="Barmina O."/>
            <person name="Delaney E."/>
            <person name="Thompson A."/>
            <person name="Comeault A.A."/>
            <person name="Peede D."/>
            <person name="D'Agostino E.R."/>
            <person name="Pelaez J."/>
            <person name="Aguilar J.M."/>
            <person name="Haji D."/>
            <person name="Matsunaga T."/>
            <person name="Armstrong E.E."/>
            <person name="Zych M."/>
            <person name="Ogawa Y."/>
            <person name="Stamenkovic-Radak M."/>
            <person name="Jelic M."/>
            <person name="Veselinovic M.S."/>
            <person name="Tanaskovic M."/>
            <person name="Eric P."/>
            <person name="Gao J.J."/>
            <person name="Katoh T.K."/>
            <person name="Toda M.J."/>
            <person name="Watabe H."/>
            <person name="Watada M."/>
            <person name="Davis J.S."/>
            <person name="Moyle L.C."/>
            <person name="Manoli G."/>
            <person name="Bertolini E."/>
            <person name="Kostal V."/>
            <person name="Hawley R.S."/>
            <person name="Takahashi A."/>
            <person name="Jones C.D."/>
            <person name="Price D.K."/>
            <person name="Whiteman N."/>
            <person name="Kopp A."/>
            <person name="Matute D.R."/>
            <person name="Petrov D.A."/>
        </authorList>
    </citation>
    <scope>NUCLEOTIDE SEQUENCE [LARGE SCALE GENOMIC DNA]</scope>
</reference>
<evidence type="ECO:0000256" key="11">
    <source>
        <dbReference type="SAM" id="MobiDB-lite"/>
    </source>
</evidence>
<keyword evidence="4 10" id="KW-0863">Zinc-finger</keyword>
<evidence type="ECO:0000256" key="2">
    <source>
        <dbReference type="ARBA" id="ARBA00022723"/>
    </source>
</evidence>